<accession>A0A238Z7I8</accession>
<evidence type="ECO:0008006" key="3">
    <source>
        <dbReference type="Google" id="ProtNLM"/>
    </source>
</evidence>
<dbReference type="RefSeq" id="WP_089382973.1">
    <property type="nucleotide sequence ID" value="NZ_FZNT01000014.1"/>
</dbReference>
<evidence type="ECO:0000313" key="1">
    <source>
        <dbReference type="EMBL" id="SNR79102.1"/>
    </source>
</evidence>
<dbReference type="AlphaFoldDB" id="A0A238Z7I8"/>
<organism evidence="1 2">
    <name type="scientific">Lutibacter agarilyticus</name>
    <dbReference type="NCBI Taxonomy" id="1109740"/>
    <lineage>
        <taxon>Bacteria</taxon>
        <taxon>Pseudomonadati</taxon>
        <taxon>Bacteroidota</taxon>
        <taxon>Flavobacteriia</taxon>
        <taxon>Flavobacteriales</taxon>
        <taxon>Flavobacteriaceae</taxon>
        <taxon>Lutibacter</taxon>
    </lineage>
</organism>
<gene>
    <name evidence="1" type="ORF">SAMN06265371_11424</name>
</gene>
<dbReference type="NCBIfam" id="NF047558">
    <property type="entry name" value="TPR_END_plus"/>
    <property type="match status" value="1"/>
</dbReference>
<keyword evidence="2" id="KW-1185">Reference proteome</keyword>
<evidence type="ECO:0000313" key="2">
    <source>
        <dbReference type="Proteomes" id="UP000198384"/>
    </source>
</evidence>
<reference evidence="1 2" key="1">
    <citation type="submission" date="2017-06" db="EMBL/GenBank/DDBJ databases">
        <authorList>
            <person name="Kim H.J."/>
            <person name="Triplett B.A."/>
        </authorList>
    </citation>
    <scope>NUCLEOTIDE SEQUENCE [LARGE SCALE GENOMIC DNA]</scope>
    <source>
        <strain evidence="1 2">DSM 29150</strain>
    </source>
</reference>
<sequence>MKKQLTILLLFLTFGTILSQDISTLKLTNTGVNPIKITFDSLSEHQIYNKALMWIQETYIHPKDALKEKSENKKIKLEGFEQKAWWYKSMGIKNYNHMQYSVEIYFNNTSVDFKYLIGEFYIYEGPKAQYDYRMFFNKDGSVRKKYEDAVTSLELTMNNLLVSFYNYVSGKEIQVENKDLNKYLNTLQNSLSKNSKDRNIHFDLACFYSLIEDKENAYKHLNSAVENGYRNLKNIKTTADLRWLRSQDDFKQFEANGYQLKVASTVETDADFDYIQELKELAKLKEEGIITEKEFQELKIKIISKAKLQ</sequence>
<dbReference type="OrthoDB" id="708866at2"/>
<protein>
    <recommendedName>
        <fullName evidence="3">Short C-terminal domain-containing protein</fullName>
    </recommendedName>
</protein>
<proteinExistence type="predicted"/>
<dbReference type="Proteomes" id="UP000198384">
    <property type="component" value="Unassembled WGS sequence"/>
</dbReference>
<name>A0A238Z7I8_9FLAO</name>
<dbReference type="EMBL" id="FZNT01000014">
    <property type="protein sequence ID" value="SNR79102.1"/>
    <property type="molecule type" value="Genomic_DNA"/>
</dbReference>